<dbReference type="InterPro" id="IPR011013">
    <property type="entry name" value="Gal_mutarotase_sf_dom"/>
</dbReference>
<evidence type="ECO:0000313" key="13">
    <source>
        <dbReference type="Proteomes" id="UP000285120"/>
    </source>
</evidence>
<dbReference type="GO" id="GO:0006006">
    <property type="term" value="P:glucose metabolic process"/>
    <property type="evidence" value="ECO:0007669"/>
    <property type="project" value="TreeGrafter"/>
</dbReference>
<protein>
    <recommendedName>
        <fullName evidence="5 8">Aldose 1-epimerase</fullName>
        <ecNumber evidence="4 8">5.1.3.3</ecNumber>
    </recommendedName>
</protein>
<proteinExistence type="inferred from homology"/>
<dbReference type="AlphaFoldDB" id="A0A419V8R2"/>
<comment type="catalytic activity">
    <reaction evidence="1 8">
        <text>alpha-D-glucose = beta-D-glucose</text>
        <dbReference type="Rhea" id="RHEA:10264"/>
        <dbReference type="ChEBI" id="CHEBI:15903"/>
        <dbReference type="ChEBI" id="CHEBI:17925"/>
        <dbReference type="EC" id="5.1.3.3"/>
    </reaction>
</comment>
<evidence type="ECO:0000256" key="8">
    <source>
        <dbReference type="PIRNR" id="PIRNR005096"/>
    </source>
</evidence>
<dbReference type="PANTHER" id="PTHR10091:SF0">
    <property type="entry name" value="GALACTOSE MUTAROTASE"/>
    <property type="match status" value="1"/>
</dbReference>
<dbReference type="RefSeq" id="WP_120191879.1">
    <property type="nucleotide sequence ID" value="NZ_RAPK01000006.1"/>
</dbReference>
<feature type="binding site" evidence="11">
    <location>
        <begin position="177"/>
        <end position="179"/>
    </location>
    <ligand>
        <name>beta-D-galactose</name>
        <dbReference type="ChEBI" id="CHEBI:27667"/>
    </ligand>
</feature>
<comment type="similarity">
    <text evidence="3 8">Belongs to the aldose epimerase family.</text>
</comment>
<accession>A0A419V8R2</accession>
<dbReference type="PROSITE" id="PS00545">
    <property type="entry name" value="ALDOSE_1_EPIMERASE"/>
    <property type="match status" value="1"/>
</dbReference>
<keyword evidence="13" id="KW-1185">Reference proteome</keyword>
<dbReference type="InterPro" id="IPR014718">
    <property type="entry name" value="GH-type_carb-bd"/>
</dbReference>
<organism evidence="12 13">
    <name type="scientific">Sinobaca qinghaiensis</name>
    <dbReference type="NCBI Taxonomy" id="342944"/>
    <lineage>
        <taxon>Bacteria</taxon>
        <taxon>Bacillati</taxon>
        <taxon>Bacillota</taxon>
        <taxon>Bacilli</taxon>
        <taxon>Bacillales</taxon>
        <taxon>Sporolactobacillaceae</taxon>
        <taxon>Sinobaca</taxon>
    </lineage>
</organism>
<comment type="pathway">
    <text evidence="2 8">Carbohydrate metabolism; hexose metabolism.</text>
</comment>
<evidence type="ECO:0000256" key="1">
    <source>
        <dbReference type="ARBA" id="ARBA00001614"/>
    </source>
</evidence>
<feature type="active site" description="Proton acceptor" evidence="9">
    <location>
        <position position="308"/>
    </location>
</feature>
<dbReference type="SUPFAM" id="SSF74650">
    <property type="entry name" value="Galactose mutarotase-like"/>
    <property type="match status" value="1"/>
</dbReference>
<dbReference type="InterPro" id="IPR008183">
    <property type="entry name" value="Aldose_1/G6P_1-epimerase"/>
</dbReference>
<dbReference type="EMBL" id="RAPK01000006">
    <property type="protein sequence ID" value="RKD76481.1"/>
    <property type="molecule type" value="Genomic_DNA"/>
</dbReference>
<dbReference type="OrthoDB" id="9779408at2"/>
<dbReference type="InterPro" id="IPR047215">
    <property type="entry name" value="Galactose_mutarotase-like"/>
</dbReference>
<dbReference type="UniPathway" id="UPA00242"/>
<feature type="binding site" evidence="10">
    <location>
        <position position="249"/>
    </location>
    <ligand>
        <name>beta-D-galactose</name>
        <dbReference type="ChEBI" id="CHEBI:27667"/>
    </ligand>
</feature>
<dbReference type="Gene3D" id="2.70.98.10">
    <property type="match status" value="1"/>
</dbReference>
<gene>
    <name evidence="12" type="ORF">ATL39_0700</name>
</gene>
<dbReference type="Pfam" id="PF01263">
    <property type="entry name" value="Aldose_epim"/>
    <property type="match status" value="1"/>
</dbReference>
<evidence type="ECO:0000256" key="5">
    <source>
        <dbReference type="ARBA" id="ARBA00014165"/>
    </source>
</evidence>
<reference evidence="12 13" key="1">
    <citation type="submission" date="2018-09" db="EMBL/GenBank/DDBJ databases">
        <title>Genomic Encyclopedia of Archaeal and Bacterial Type Strains, Phase II (KMG-II): from individual species to whole genera.</title>
        <authorList>
            <person name="Goeker M."/>
        </authorList>
    </citation>
    <scope>NUCLEOTIDE SEQUENCE [LARGE SCALE GENOMIC DNA]</scope>
    <source>
        <strain evidence="12 13">DSM 17008</strain>
    </source>
</reference>
<dbReference type="InterPro" id="IPR018052">
    <property type="entry name" value="Ald1_epimerase_CS"/>
</dbReference>
<evidence type="ECO:0000256" key="6">
    <source>
        <dbReference type="ARBA" id="ARBA00023235"/>
    </source>
</evidence>
<evidence type="ECO:0000256" key="11">
    <source>
        <dbReference type="PIRSR" id="PIRSR005096-3"/>
    </source>
</evidence>
<dbReference type="PANTHER" id="PTHR10091">
    <property type="entry name" value="ALDOSE-1-EPIMERASE"/>
    <property type="match status" value="1"/>
</dbReference>
<evidence type="ECO:0000313" key="12">
    <source>
        <dbReference type="EMBL" id="RKD76481.1"/>
    </source>
</evidence>
<evidence type="ECO:0000256" key="7">
    <source>
        <dbReference type="ARBA" id="ARBA00023277"/>
    </source>
</evidence>
<comment type="caution">
    <text evidence="12">The sequence shown here is derived from an EMBL/GenBank/DDBJ whole genome shotgun (WGS) entry which is preliminary data.</text>
</comment>
<sequence length="344" mass="37424">MIKQKELGTYSGEILTETELTNDSGLRVTALNLGCRINGIYLTNEKGEEENLVLAYEDPADYLTDGNALGAVVGRVAGRIPDAEAEVEGQKYSLTKNHGNHHLHGGEKGFANVFWDAAIHDDEKKPAVVFSYTAEDGEEGYPGRLEVTVTYTLDQDTLIIDYKASSDKATLVSLTNHSYFNLSGDLQSSILNQTLKGPAEGVLELDAELIPTGEVLPASDIFPMQDGEAINTIKKNDHPQLLLTGRGLDHFFVWAKTKEDIVFAGDTGIKMTVQTTEPGAVIYTAAQMGDDLKLKNGPSFPFAGLCIETQRLPVGFSSQGKTCELKADETYQASTSFHFAPRLK</sequence>
<keyword evidence="6 8" id="KW-0413">Isomerase</keyword>
<keyword evidence="7 8" id="KW-0119">Carbohydrate metabolism</keyword>
<evidence type="ECO:0000256" key="2">
    <source>
        <dbReference type="ARBA" id="ARBA00005028"/>
    </source>
</evidence>
<dbReference type="GO" id="GO:0030246">
    <property type="term" value="F:carbohydrate binding"/>
    <property type="evidence" value="ECO:0007669"/>
    <property type="project" value="InterPro"/>
</dbReference>
<evidence type="ECO:0000256" key="3">
    <source>
        <dbReference type="ARBA" id="ARBA00006206"/>
    </source>
</evidence>
<dbReference type="Proteomes" id="UP000285120">
    <property type="component" value="Unassembled WGS sequence"/>
</dbReference>
<feature type="active site" description="Proton donor" evidence="9">
    <location>
        <position position="177"/>
    </location>
</feature>
<evidence type="ECO:0000256" key="9">
    <source>
        <dbReference type="PIRSR" id="PIRSR005096-1"/>
    </source>
</evidence>
<name>A0A419V8R2_9BACL</name>
<dbReference type="EC" id="5.1.3.3" evidence="4 8"/>
<dbReference type="GO" id="GO:0004034">
    <property type="term" value="F:aldose 1-epimerase activity"/>
    <property type="evidence" value="ECO:0007669"/>
    <property type="project" value="UniProtKB-EC"/>
</dbReference>
<dbReference type="CDD" id="cd09019">
    <property type="entry name" value="galactose_mutarotase_like"/>
    <property type="match status" value="1"/>
</dbReference>
<dbReference type="PIRSF" id="PIRSF005096">
    <property type="entry name" value="GALM"/>
    <property type="match status" value="1"/>
</dbReference>
<evidence type="ECO:0000256" key="10">
    <source>
        <dbReference type="PIRSR" id="PIRSR005096-2"/>
    </source>
</evidence>
<dbReference type="GO" id="GO:0033499">
    <property type="term" value="P:galactose catabolic process via UDP-galactose, Leloir pathway"/>
    <property type="evidence" value="ECO:0007669"/>
    <property type="project" value="TreeGrafter"/>
</dbReference>
<dbReference type="InterPro" id="IPR015443">
    <property type="entry name" value="Aldose_1-epimerase"/>
</dbReference>
<evidence type="ECO:0000256" key="4">
    <source>
        <dbReference type="ARBA" id="ARBA00013185"/>
    </source>
</evidence>